<protein>
    <submittedName>
        <fullName evidence="2">Uncharacterized protein</fullName>
    </submittedName>
</protein>
<feature type="region of interest" description="Disordered" evidence="1">
    <location>
        <begin position="1"/>
        <end position="58"/>
    </location>
</feature>
<proteinExistence type="predicted"/>
<sequence>MDFPEIEEKDRTHHTWSKGNPYLAKVMPKPPPLLKPGEQFISVDTDAPQHPDHQAANDVPVHALIRPDDPCRKFYTPWSGGYEPVLTFYADLPSLNPVDHLVGKAHRRATCSDLPVCLQVRRTKKAPVRKKRTKTVKTPQKTCSSTAARSDQCDRPVWKTRSQRKK</sequence>
<evidence type="ECO:0000256" key="1">
    <source>
        <dbReference type="SAM" id="MobiDB-lite"/>
    </source>
</evidence>
<evidence type="ECO:0000313" key="2">
    <source>
        <dbReference type="EMBL" id="QHS93261.1"/>
    </source>
</evidence>
<accession>A0A6C0BNC3</accession>
<dbReference type="AlphaFoldDB" id="A0A6C0BNC3"/>
<dbReference type="EMBL" id="MN739201">
    <property type="protein sequence ID" value="QHS93261.1"/>
    <property type="molecule type" value="Genomic_DNA"/>
</dbReference>
<feature type="compositionally biased region" description="Basic residues" evidence="1">
    <location>
        <begin position="124"/>
        <end position="135"/>
    </location>
</feature>
<name>A0A6C0BNC3_9ZZZZ</name>
<feature type="compositionally biased region" description="Basic and acidic residues" evidence="1">
    <location>
        <begin position="1"/>
        <end position="13"/>
    </location>
</feature>
<reference evidence="2" key="1">
    <citation type="journal article" date="2020" name="Nature">
        <title>Giant virus diversity and host interactions through global metagenomics.</title>
        <authorList>
            <person name="Schulz F."/>
            <person name="Roux S."/>
            <person name="Paez-Espino D."/>
            <person name="Jungbluth S."/>
            <person name="Walsh D.A."/>
            <person name="Denef V.J."/>
            <person name="McMahon K.D."/>
            <person name="Konstantinidis K.T."/>
            <person name="Eloe-Fadrosh E.A."/>
            <person name="Kyrpides N.C."/>
            <person name="Woyke T."/>
        </authorList>
    </citation>
    <scope>NUCLEOTIDE SEQUENCE</scope>
    <source>
        <strain evidence="2">GVMAG-M-3300017989-17</strain>
    </source>
</reference>
<feature type="region of interest" description="Disordered" evidence="1">
    <location>
        <begin position="124"/>
        <end position="166"/>
    </location>
</feature>
<organism evidence="2">
    <name type="scientific">viral metagenome</name>
    <dbReference type="NCBI Taxonomy" id="1070528"/>
    <lineage>
        <taxon>unclassified sequences</taxon>
        <taxon>metagenomes</taxon>
        <taxon>organismal metagenomes</taxon>
    </lineage>
</organism>